<evidence type="ECO:0000256" key="2">
    <source>
        <dbReference type="ARBA" id="ARBA00023172"/>
    </source>
</evidence>
<dbReference type="PROSITE" id="PS51898">
    <property type="entry name" value="TYR_RECOMBINASE"/>
    <property type="match status" value="1"/>
</dbReference>
<organism evidence="4 5">
    <name type="scientific">Solilutibacter tolerans</name>
    <dbReference type="NCBI Taxonomy" id="1604334"/>
    <lineage>
        <taxon>Bacteria</taxon>
        <taxon>Pseudomonadati</taxon>
        <taxon>Pseudomonadota</taxon>
        <taxon>Gammaproteobacteria</taxon>
        <taxon>Lysobacterales</taxon>
        <taxon>Lysobacteraceae</taxon>
        <taxon>Solilutibacter</taxon>
    </lineage>
</organism>
<evidence type="ECO:0000256" key="1">
    <source>
        <dbReference type="ARBA" id="ARBA00022908"/>
    </source>
</evidence>
<dbReference type="AlphaFoldDB" id="A0A1N6N3N4"/>
<keyword evidence="1" id="KW-0229">DNA integration</keyword>
<keyword evidence="2" id="KW-0233">DNA recombination</keyword>
<dbReference type="InterPro" id="IPR002104">
    <property type="entry name" value="Integrase_catalytic"/>
</dbReference>
<dbReference type="SUPFAM" id="SSF56349">
    <property type="entry name" value="DNA breaking-rejoining enzymes"/>
    <property type="match status" value="1"/>
</dbReference>
<dbReference type="Proteomes" id="UP000241788">
    <property type="component" value="Unassembled WGS sequence"/>
</dbReference>
<dbReference type="CDD" id="cd00397">
    <property type="entry name" value="DNA_BRE_C"/>
    <property type="match status" value="1"/>
</dbReference>
<dbReference type="EMBL" id="FTLW01000001">
    <property type="protein sequence ID" value="SIP86641.1"/>
    <property type="molecule type" value="Genomic_DNA"/>
</dbReference>
<evidence type="ECO:0000313" key="5">
    <source>
        <dbReference type="Proteomes" id="UP000241788"/>
    </source>
</evidence>
<dbReference type="InterPro" id="IPR011010">
    <property type="entry name" value="DNA_brk_join_enz"/>
</dbReference>
<dbReference type="RefSeq" id="WP_129582769.1">
    <property type="nucleotide sequence ID" value="NZ_FTLW01000001.1"/>
</dbReference>
<proteinExistence type="predicted"/>
<dbReference type="OrthoDB" id="9157643at2"/>
<keyword evidence="5" id="KW-1185">Reference proteome</keyword>
<gene>
    <name evidence="4" type="ORF">SAMN05421546_0062</name>
</gene>
<accession>A0A1N6N3N4</accession>
<dbReference type="STRING" id="1604334.SAMN05421546_0062"/>
<dbReference type="Gene3D" id="1.10.443.10">
    <property type="entry name" value="Intergrase catalytic core"/>
    <property type="match status" value="1"/>
</dbReference>
<dbReference type="GO" id="GO:0003677">
    <property type="term" value="F:DNA binding"/>
    <property type="evidence" value="ECO:0007669"/>
    <property type="project" value="InterPro"/>
</dbReference>
<protein>
    <submittedName>
        <fullName evidence="4">Phage integrase family protein</fullName>
    </submittedName>
</protein>
<evidence type="ECO:0000259" key="3">
    <source>
        <dbReference type="PROSITE" id="PS51898"/>
    </source>
</evidence>
<dbReference type="GO" id="GO:0015074">
    <property type="term" value="P:DNA integration"/>
    <property type="evidence" value="ECO:0007669"/>
    <property type="project" value="UniProtKB-KW"/>
</dbReference>
<reference evidence="5" key="1">
    <citation type="submission" date="2017-01" db="EMBL/GenBank/DDBJ databases">
        <authorList>
            <person name="Varghese N."/>
            <person name="Submissions S."/>
        </authorList>
    </citation>
    <scope>NUCLEOTIDE SEQUENCE [LARGE SCALE GENOMIC DNA]</scope>
    <source>
        <strain evidence="5">UM1</strain>
    </source>
</reference>
<dbReference type="GO" id="GO:0006310">
    <property type="term" value="P:DNA recombination"/>
    <property type="evidence" value="ECO:0007669"/>
    <property type="project" value="UniProtKB-KW"/>
</dbReference>
<name>A0A1N6N3N4_9GAMM</name>
<dbReference type="InterPro" id="IPR013762">
    <property type="entry name" value="Integrase-like_cat_sf"/>
</dbReference>
<feature type="domain" description="Tyr recombinase" evidence="3">
    <location>
        <begin position="477"/>
        <end position="688"/>
    </location>
</feature>
<sequence length="753" mass="84427">MTTPPLTLHEVLDLREPHGLAGTALVRVRAHHAARDLLERVGANEVLALQVDAEFSGPMRTSIRKALTDISDVQHRINVHNAVDHVLRTGRATDLWQHDGLGVMAQHTLASSRINVCDGAQVDLAIAWRERLAQHVPTLLSTKDPLVVHGAMVLALVLFDALLATPLIESLTDPDRSMVDGAYLTMSHSHGLRRGDTDLRCRRWKVGVLSERLLTHWASVQDSVRDRQDNDAALAAIRDVLDEPGLPATVRALMKPARAFWRQHLSPFVYDLVSEADRCESLPNTAFARVLGQRGANAMPWMGRGPRGVGARFQADSPHPDQRLQLRALARLRRCLSRLPNDARVAHGVLRNRLAAWFDAHGEVGGWVVILAYWTDHATGQERRDLRGKALKPSSMQRYLGSFVTWFVQLASDLDPRVVDENTLMARLDAIRELRPERSAELTQIALQEFLIFAERFGAPAIDLVDWWGLSPRGGTPNANLLTHAEYARVLARLARMYREQPECYDHRRLRALFQLAFWCGLRWGELAWLPIDAIRRLGHGTFAEATLLVRVSKTVNGERALPLQLMLPRDVLQEVLQFESDVRSGHFCQRPEASLLFGEPLNPQVPPERWAHDLLQRLMREVSGDEGLVFHHLRHGAANMLSLRLFAPEAMLPESLQGASAAAFALPLHASTYAHALTHRTLPQHHAAVIAALLGHLDGAVTTCHYLHVAEWLIHDATERCLPRVSDSVWASLRNVQPASVRQLRWRKKALY</sequence>
<dbReference type="PANTHER" id="PTHR30349">
    <property type="entry name" value="PHAGE INTEGRASE-RELATED"/>
    <property type="match status" value="1"/>
</dbReference>
<evidence type="ECO:0000313" key="4">
    <source>
        <dbReference type="EMBL" id="SIP86641.1"/>
    </source>
</evidence>
<dbReference type="InterPro" id="IPR050090">
    <property type="entry name" value="Tyrosine_recombinase_XerCD"/>
</dbReference>